<name>A0A2U1PGS2_ARTAN</name>
<comment type="caution">
    <text evidence="8">The sequence shown here is derived from an EMBL/GenBank/DDBJ whole genome shotgun (WGS) entry which is preliminary data.</text>
</comment>
<dbReference type="GO" id="GO:0009506">
    <property type="term" value="C:plasmodesma"/>
    <property type="evidence" value="ECO:0007669"/>
    <property type="project" value="TreeGrafter"/>
</dbReference>
<dbReference type="Gene3D" id="3.30.200.20">
    <property type="entry name" value="Phosphorylase Kinase, domain 1"/>
    <property type="match status" value="4"/>
</dbReference>
<evidence type="ECO:0000256" key="4">
    <source>
        <dbReference type="ARBA" id="ARBA00022777"/>
    </source>
</evidence>
<evidence type="ECO:0000313" key="8">
    <source>
        <dbReference type="EMBL" id="PWA84939.1"/>
    </source>
</evidence>
<evidence type="ECO:0000259" key="7">
    <source>
        <dbReference type="PROSITE" id="PS50011"/>
    </source>
</evidence>
<keyword evidence="2" id="KW-0808">Transferase</keyword>
<feature type="domain" description="Protein kinase" evidence="7">
    <location>
        <begin position="1"/>
        <end position="311"/>
    </location>
</feature>
<feature type="domain" description="Protein kinase" evidence="7">
    <location>
        <begin position="731"/>
        <end position="1008"/>
    </location>
</feature>
<accession>A0A2U1PGS2</accession>
<dbReference type="InterPro" id="IPR001245">
    <property type="entry name" value="Ser-Thr/Tyr_kinase_cat_dom"/>
</dbReference>
<dbReference type="OrthoDB" id="1668230at2759"/>
<dbReference type="PROSITE" id="PS00108">
    <property type="entry name" value="PROTEIN_KINASE_ST"/>
    <property type="match status" value="1"/>
</dbReference>
<dbReference type="Proteomes" id="UP000245207">
    <property type="component" value="Unassembled WGS sequence"/>
</dbReference>
<dbReference type="Pfam" id="PF07714">
    <property type="entry name" value="PK_Tyr_Ser-Thr"/>
    <property type="match status" value="4"/>
</dbReference>
<feature type="binding site" evidence="6">
    <location>
        <position position="761"/>
    </location>
    <ligand>
        <name>ATP</name>
        <dbReference type="ChEBI" id="CHEBI:30616"/>
    </ligand>
</feature>
<feature type="domain" description="Protein kinase" evidence="7">
    <location>
        <begin position="421"/>
        <end position="665"/>
    </location>
</feature>
<dbReference type="InterPro" id="IPR045272">
    <property type="entry name" value="ANXUR1/2-like"/>
</dbReference>
<gene>
    <name evidence="8" type="ORF">CTI12_AA155100</name>
</gene>
<dbReference type="GO" id="GO:0005886">
    <property type="term" value="C:plasma membrane"/>
    <property type="evidence" value="ECO:0007669"/>
    <property type="project" value="TreeGrafter"/>
</dbReference>
<feature type="domain" description="Protein kinase" evidence="7">
    <location>
        <begin position="1051"/>
        <end position="1327"/>
    </location>
</feature>
<proteinExistence type="predicted"/>
<keyword evidence="5 6" id="KW-0067">ATP-binding</keyword>
<evidence type="ECO:0000256" key="3">
    <source>
        <dbReference type="ARBA" id="ARBA00022741"/>
    </source>
</evidence>
<dbReference type="GO" id="GO:0004674">
    <property type="term" value="F:protein serine/threonine kinase activity"/>
    <property type="evidence" value="ECO:0007669"/>
    <property type="project" value="UniProtKB-KW"/>
</dbReference>
<evidence type="ECO:0000256" key="2">
    <source>
        <dbReference type="ARBA" id="ARBA00022679"/>
    </source>
</evidence>
<dbReference type="Gene3D" id="1.10.510.10">
    <property type="entry name" value="Transferase(Phosphotransferase) domain 1"/>
    <property type="match status" value="5"/>
</dbReference>
<dbReference type="EMBL" id="PKPP01001175">
    <property type="protein sequence ID" value="PWA84939.1"/>
    <property type="molecule type" value="Genomic_DNA"/>
</dbReference>
<dbReference type="SMART" id="SM00220">
    <property type="entry name" value="S_TKc"/>
    <property type="match status" value="2"/>
</dbReference>
<dbReference type="PANTHER" id="PTHR27003">
    <property type="entry name" value="OS07G0166700 PROTEIN"/>
    <property type="match status" value="1"/>
</dbReference>
<dbReference type="GO" id="GO:0005524">
    <property type="term" value="F:ATP binding"/>
    <property type="evidence" value="ECO:0007669"/>
    <property type="project" value="UniProtKB-UniRule"/>
</dbReference>
<dbReference type="PROSITE" id="PS50011">
    <property type="entry name" value="PROTEIN_KINASE_DOM"/>
    <property type="match status" value="4"/>
</dbReference>
<dbReference type="PROSITE" id="PS00107">
    <property type="entry name" value="PROTEIN_KINASE_ATP"/>
    <property type="match status" value="2"/>
</dbReference>
<feature type="binding site" evidence="6">
    <location>
        <position position="1082"/>
    </location>
    <ligand>
        <name>ATP</name>
        <dbReference type="ChEBI" id="CHEBI:30616"/>
    </ligand>
</feature>
<evidence type="ECO:0000256" key="1">
    <source>
        <dbReference type="ARBA" id="ARBA00022527"/>
    </source>
</evidence>
<dbReference type="InterPro" id="IPR025886">
    <property type="entry name" value="PP2-like"/>
</dbReference>
<dbReference type="PANTHER" id="PTHR27003:SF467">
    <property type="entry name" value="PROTEIN KINASE DOMAIN-CONTAINING PROTEIN"/>
    <property type="match status" value="1"/>
</dbReference>
<evidence type="ECO:0000256" key="6">
    <source>
        <dbReference type="PROSITE-ProRule" id="PRU10141"/>
    </source>
</evidence>
<protein>
    <submittedName>
        <fullName evidence="8">Protein kinase-like domain-containing protein</fullName>
    </submittedName>
</protein>
<keyword evidence="9" id="KW-1185">Reference proteome</keyword>
<dbReference type="InterPro" id="IPR000719">
    <property type="entry name" value="Prot_kinase_dom"/>
</dbReference>
<dbReference type="InterPro" id="IPR011009">
    <property type="entry name" value="Kinase-like_dom_sf"/>
</dbReference>
<evidence type="ECO:0000313" key="9">
    <source>
        <dbReference type="Proteomes" id="UP000245207"/>
    </source>
</evidence>
<keyword evidence="4 8" id="KW-0418">Kinase</keyword>
<reference evidence="8 9" key="1">
    <citation type="journal article" date="2018" name="Mol. Plant">
        <title>The genome of Artemisia annua provides insight into the evolution of Asteraceae family and artemisinin biosynthesis.</title>
        <authorList>
            <person name="Shen Q."/>
            <person name="Zhang L."/>
            <person name="Liao Z."/>
            <person name="Wang S."/>
            <person name="Yan T."/>
            <person name="Shi P."/>
            <person name="Liu M."/>
            <person name="Fu X."/>
            <person name="Pan Q."/>
            <person name="Wang Y."/>
            <person name="Lv Z."/>
            <person name="Lu X."/>
            <person name="Zhang F."/>
            <person name="Jiang W."/>
            <person name="Ma Y."/>
            <person name="Chen M."/>
            <person name="Hao X."/>
            <person name="Li L."/>
            <person name="Tang Y."/>
            <person name="Lv G."/>
            <person name="Zhou Y."/>
            <person name="Sun X."/>
            <person name="Brodelius P.E."/>
            <person name="Rose J.K.C."/>
            <person name="Tang K."/>
        </authorList>
    </citation>
    <scope>NUCLEOTIDE SEQUENCE [LARGE SCALE GENOMIC DNA]</scope>
    <source>
        <strain evidence="9">cv. Huhao1</strain>
        <tissue evidence="8">Leaf</tissue>
    </source>
</reference>
<dbReference type="InterPro" id="IPR017441">
    <property type="entry name" value="Protein_kinase_ATP_BS"/>
</dbReference>
<evidence type="ECO:0000256" key="5">
    <source>
        <dbReference type="ARBA" id="ARBA00022840"/>
    </source>
</evidence>
<keyword evidence="1" id="KW-0723">Serine/threonine-protein kinase</keyword>
<dbReference type="STRING" id="35608.A0A2U1PGS2"/>
<dbReference type="SUPFAM" id="SSF56112">
    <property type="entry name" value="Protein kinase-like (PK-like)"/>
    <property type="match status" value="4"/>
</dbReference>
<organism evidence="8 9">
    <name type="scientific">Artemisia annua</name>
    <name type="common">Sweet wormwood</name>
    <dbReference type="NCBI Taxonomy" id="35608"/>
    <lineage>
        <taxon>Eukaryota</taxon>
        <taxon>Viridiplantae</taxon>
        <taxon>Streptophyta</taxon>
        <taxon>Embryophyta</taxon>
        <taxon>Tracheophyta</taxon>
        <taxon>Spermatophyta</taxon>
        <taxon>Magnoliopsida</taxon>
        <taxon>eudicotyledons</taxon>
        <taxon>Gunneridae</taxon>
        <taxon>Pentapetalae</taxon>
        <taxon>asterids</taxon>
        <taxon>campanulids</taxon>
        <taxon>Asterales</taxon>
        <taxon>Asteraceae</taxon>
        <taxon>Asteroideae</taxon>
        <taxon>Anthemideae</taxon>
        <taxon>Artemisiinae</taxon>
        <taxon>Artemisia</taxon>
    </lineage>
</organism>
<dbReference type="InterPro" id="IPR008271">
    <property type="entry name" value="Ser/Thr_kinase_AS"/>
</dbReference>
<dbReference type="GO" id="GO:0004714">
    <property type="term" value="F:transmembrane receptor protein tyrosine kinase activity"/>
    <property type="evidence" value="ECO:0007669"/>
    <property type="project" value="InterPro"/>
</dbReference>
<keyword evidence="3 6" id="KW-0547">Nucleotide-binding</keyword>
<sequence length="1674" mass="191355">MSEPFIREIPRIPLEDIKQATNNFAQENIIEKDDFYTWTVYKGELSGKKLAFVTIPGPSVNGFALRALSKVTKHQNFVSLIGFCGQHYINMILVVKYPTRGGLDKYVSSTAHLTWLMRLKICLDIASALHHIQNHPKIRDVHIEYMSSASIHLDENWEAKIQFITPKTLSRYRPASTSIHLDENWQANIKFITPKKLIGYPASRLLYIDPVYMQNGTQTAIYSFGVILFELLCARPAATYDEEEGTQFLSKLACSHYEKGTLTEIIDPLLRVQMNRDSITIFSEVAYRCLSEDSSKRPTISVVIEQLQKVLKLQQGFEISELQQMNTDSVTIFSELAYQCLNKDPSLRPTIPVVIEQLQKVLKLQQGFEISELQQVENIRHMKIPLGEIRSASLEEIRSATRDLTIPDKPGKVYKADLSHFNVDKYVAENKIKRVSMEEILEYPRRKSTVAIKSIDGGYGQRTEELLQTLLYLSHENLVKLVGFCDEDDGRIHVVYEYASNGSLHEYIYRQRIINQSLNNTKRNIFPWIMRLQFCLDAAHGLDFLHNGNGKNDTIIHGNIKSSNILISREGVGMIGDFGLSTIQNRHRLTKEYDVFSFGLVLYEVMSKDQLTDFELSKDDQELLPDQVKLGFNSRKLNDIIDPMLQKEFEKGRASISTREDSIYIFATLAYRCFAEVENRPTMAEIVEELKKAYKYHVESLEQRQEDEDNSKMENLKHLKIPFKEIYSATRGFDDMIGSGGFGGVYRAELFHVNVRKYVGKKESLVELYGYPRRKGKVALKRREIMSYQGSEQFWKEIDVLSGLNHQNIISLVGFCYEYGEMIIIYDYASNGSYDKYFRNKQNHNQNLKWEQCLQICIDAAQGLNYLHNHHIIHRDVKSGNILLGGSLEGIIGDVGLSITINSADSQLIVNPVGTPGYVDPKYYTRGILTKQSDMYSFGVVLLEVLCGEFVKPPAKDKLRAILVEKAEQHLTSNQPYQIIGDYLRKDLKNDKFLESVKTFAAITHECLHSTETHHLTMADILKELKKALTVHVIGSETISLEEIKSATNHFSKEHVIGSGASGKIYKGELSFSKKYIPVAVKRLDRARSYEEGAFLKEVVKLSLYVHENIITLRGFCEEDDEKIIIMDHASNESLDRHLDKSILTWGIRLKISIGAAKGLNHIHSFEEDQNTVHGDIKSNHILLDHDWKASICDFIVSKSHGTLGYADPQYSSSGATKEADVYSFGVVLFELLSGRLAIDKVEKYPHPTLRRIIDKGDGVKDVFLVWMAARCFEENQLEALIFDDLTKQTDAKSIDVVSKVAYQCLQKDQEKRPTMGLVIQELEKAFGMVAKISDTSNLNISIKIRTQFLSLGFIYGAYLVFKFCDPKTVSSKPYVKLKHSTTSGTLNSYVAEQRGNDWMMIELCRFRSDNQIIDFKVQLESLWGHPCGSGPIFVDGIEFRPIDNISPNNTCMHVPIVGRLMNAESRVNRDQQSPSDFQEIMKRSQYDVPTMTKQELDKLLSTGLFSLSKVNCKKCHMLPAKAVINKSPDAKFTKSPSSTMSRFEEVVELRRHQAFGIKCDIETKMLSPDTAYACYLVFQLPENSEGLKCPVKARDLLNKNNKEDTIIYLRAPGPIDLYRDKRVPEIREDGWMEVRVWEFVYNNEMKDNFIPMELKLVSRMRKKIRNQSDLYFN</sequence>
<dbReference type="Pfam" id="PF14299">
    <property type="entry name" value="PP2"/>
    <property type="match status" value="1"/>
</dbReference>